<dbReference type="GO" id="GO:0005524">
    <property type="term" value="F:ATP binding"/>
    <property type="evidence" value="ECO:0007669"/>
    <property type="project" value="UniProtKB-KW"/>
</dbReference>
<dbReference type="InterPro" id="IPR035965">
    <property type="entry name" value="PAS-like_dom_sf"/>
</dbReference>
<feature type="transmembrane region" description="Helical" evidence="9">
    <location>
        <begin position="211"/>
        <end position="231"/>
    </location>
</feature>
<dbReference type="Gene3D" id="3.30.450.40">
    <property type="match status" value="1"/>
</dbReference>
<feature type="domain" description="Histidine kinase" evidence="10">
    <location>
        <begin position="669"/>
        <end position="886"/>
    </location>
</feature>
<dbReference type="SMART" id="SM00448">
    <property type="entry name" value="REC"/>
    <property type="match status" value="1"/>
</dbReference>
<feature type="domain" description="Response regulatory" evidence="11">
    <location>
        <begin position="911"/>
        <end position="1028"/>
    </location>
</feature>
<feature type="transmembrane region" description="Helical" evidence="9">
    <location>
        <begin position="21"/>
        <end position="41"/>
    </location>
</feature>
<sequence length="1044" mass="111774">MPAAEATPRVARRPRGAVATAALLLLAVEVAVFLVSTISGVRSDARFHDLLDGWLQGAAYVTTAVVAVLGSRRAGRHRRGWQWVAAGLVARAAGFVVFLAIVRRHPPVDYPSYADGAWLLMPLLLAVGLVRFARQPTHAVLARVALDALAGALAAAALALTLLYGTLVALTAPGLPANAVATNIAYPITDLLLVFVIVGVFTTWSWRVAAGLWMAGAGVVGFAVCDAVFLYESTRGTFHPGSGIAALSLAATAIIAVAPFAPAETPARAGRRDVSQVLAPGVSALTCVALLVYAAREEPPFAVVVLATAGLLVTVLRTLFAILLLQSTTRALRERDVRLQRSEAQAAAEADRLSAVVAGITEYAVIGARRTHVTFFSPGAERMLGYTADEVVGRHPAEIFNLPEELEQRARELGVDSGAAALVAGATESQAVTRRWTYVRKDGSHLPVQLTITGLGDSEYLGVARDITSEETLARHRATREALGELLAGGLPVDEALEAAVRIVSAEMDWDLGILWLADGDEIAARHVWQRPEIAPDEYLAGIRAVHAAAGEGVTGRLWQDATPVWVEDLATLEDLSPREGELRAAIVPGQETLVAMPVRGAAPDDLPLGVLQLVGHRRPRDPELMELLETIAAVMGRYLERERSAQELRAARDAAELADRTKSAFVSRISHELRTPLNAILGFAQLLERDTDDPVQQERITQIVAGGRHLTDMIDDLLDVALVERGEMGVSMEAVAATDVLREVIDLTRTLVAERHLELEVDAHDGLFRYVHADYQRLRQVLLNLLSNAVKYNRPGGRITISFDASDETRLCFLVTDTGPGIDAERLPRMFRPFERLGAEEGREQGTGLGLFVSKGLVEAMGGELRMTTQTGVGSTFVVDLPRTSPPMAPDTPPAPVTRAAADVELPSVSILYIEDNAANIRLVRDILTAQTAVRLGTETEGVAGLDRARRERPDLILLDVHLPDIGGDDVLLRLKADDATAAIPVIVISADAGAGQERRFVAAGAVAYLTKPLDVDRFLLTVRDALAAIRPQPVPPTPGADA</sequence>
<protein>
    <recommendedName>
        <fullName evidence="3">histidine kinase</fullName>
        <ecNumber evidence="3">2.7.13.3</ecNumber>
    </recommendedName>
</protein>
<dbReference type="InterPro" id="IPR011006">
    <property type="entry name" value="CheY-like_superfamily"/>
</dbReference>
<keyword evidence="9" id="KW-1133">Transmembrane helix</keyword>
<keyword evidence="13" id="KW-0067">ATP-binding</keyword>
<keyword evidence="6" id="KW-0418">Kinase</keyword>
<dbReference type="InterPro" id="IPR036890">
    <property type="entry name" value="HATPase_C_sf"/>
</dbReference>
<dbReference type="SMART" id="SM00065">
    <property type="entry name" value="GAF"/>
    <property type="match status" value="1"/>
</dbReference>
<organism evidence="13 14">
    <name type="scientific">Paraconexibacter antarcticus</name>
    <dbReference type="NCBI Taxonomy" id="2949664"/>
    <lineage>
        <taxon>Bacteria</taxon>
        <taxon>Bacillati</taxon>
        <taxon>Actinomycetota</taxon>
        <taxon>Thermoleophilia</taxon>
        <taxon>Solirubrobacterales</taxon>
        <taxon>Paraconexibacteraceae</taxon>
        <taxon>Paraconexibacter</taxon>
    </lineage>
</organism>
<dbReference type="Pfam" id="PF13185">
    <property type="entry name" value="GAF_2"/>
    <property type="match status" value="1"/>
</dbReference>
<dbReference type="InterPro" id="IPR029016">
    <property type="entry name" value="GAF-like_dom_sf"/>
</dbReference>
<dbReference type="InterPro" id="IPR003594">
    <property type="entry name" value="HATPase_dom"/>
</dbReference>
<feature type="transmembrane region" description="Helical" evidence="9">
    <location>
        <begin position="301"/>
        <end position="325"/>
    </location>
</feature>
<dbReference type="CDD" id="cd00082">
    <property type="entry name" value="HisKA"/>
    <property type="match status" value="1"/>
</dbReference>
<keyword evidence="9" id="KW-0812">Transmembrane</keyword>
<dbReference type="Proteomes" id="UP001056035">
    <property type="component" value="Chromosome"/>
</dbReference>
<dbReference type="Gene3D" id="1.10.287.130">
    <property type="match status" value="1"/>
</dbReference>
<dbReference type="SMART" id="SM00387">
    <property type="entry name" value="HATPase_c"/>
    <property type="match status" value="1"/>
</dbReference>
<evidence type="ECO:0000259" key="10">
    <source>
        <dbReference type="PROSITE" id="PS50109"/>
    </source>
</evidence>
<dbReference type="Pfam" id="PF02518">
    <property type="entry name" value="HATPase_c"/>
    <property type="match status" value="1"/>
</dbReference>
<name>A0ABY5DZ42_9ACTN</name>
<dbReference type="NCBIfam" id="TIGR00229">
    <property type="entry name" value="sensory_box"/>
    <property type="match status" value="1"/>
</dbReference>
<dbReference type="SUPFAM" id="SSF55785">
    <property type="entry name" value="PYP-like sensor domain (PAS domain)"/>
    <property type="match status" value="1"/>
</dbReference>
<evidence type="ECO:0000256" key="2">
    <source>
        <dbReference type="ARBA" id="ARBA00004236"/>
    </source>
</evidence>
<dbReference type="Pfam" id="PF00072">
    <property type="entry name" value="Response_reg"/>
    <property type="match status" value="1"/>
</dbReference>
<evidence type="ECO:0000256" key="9">
    <source>
        <dbReference type="SAM" id="Phobius"/>
    </source>
</evidence>
<dbReference type="Pfam" id="PF13426">
    <property type="entry name" value="PAS_9"/>
    <property type="match status" value="1"/>
</dbReference>
<evidence type="ECO:0000256" key="7">
    <source>
        <dbReference type="ARBA" id="ARBA00023012"/>
    </source>
</evidence>
<evidence type="ECO:0000313" key="14">
    <source>
        <dbReference type="Proteomes" id="UP001056035"/>
    </source>
</evidence>
<dbReference type="Gene3D" id="3.30.565.10">
    <property type="entry name" value="Histidine kinase-like ATPase, C-terminal domain"/>
    <property type="match status" value="1"/>
</dbReference>
<feature type="modified residue" description="4-aspartylphosphate" evidence="8">
    <location>
        <position position="961"/>
    </location>
</feature>
<evidence type="ECO:0000256" key="1">
    <source>
        <dbReference type="ARBA" id="ARBA00000085"/>
    </source>
</evidence>
<dbReference type="SUPFAM" id="SSF55781">
    <property type="entry name" value="GAF domain-like"/>
    <property type="match status" value="1"/>
</dbReference>
<dbReference type="SMART" id="SM00091">
    <property type="entry name" value="PAS"/>
    <property type="match status" value="1"/>
</dbReference>
<feature type="transmembrane region" description="Helical" evidence="9">
    <location>
        <begin position="144"/>
        <end position="164"/>
    </location>
</feature>
<accession>A0ABY5DZ42</accession>
<dbReference type="SUPFAM" id="SSF47384">
    <property type="entry name" value="Homodimeric domain of signal transducing histidine kinase"/>
    <property type="match status" value="1"/>
</dbReference>
<feature type="transmembrane region" description="Helical" evidence="9">
    <location>
        <begin position="83"/>
        <end position="101"/>
    </location>
</feature>
<evidence type="ECO:0000259" key="12">
    <source>
        <dbReference type="PROSITE" id="PS50112"/>
    </source>
</evidence>
<dbReference type="PANTHER" id="PTHR43047">
    <property type="entry name" value="TWO-COMPONENT HISTIDINE PROTEIN KINASE"/>
    <property type="match status" value="1"/>
</dbReference>
<gene>
    <name evidence="13" type="ORF">NBH00_11570</name>
</gene>
<dbReference type="SUPFAM" id="SSF52172">
    <property type="entry name" value="CheY-like"/>
    <property type="match status" value="1"/>
</dbReference>
<reference evidence="13 14" key="1">
    <citation type="submission" date="2022-06" db="EMBL/GenBank/DDBJ databases">
        <title>Paraconexibacter antarcticus.</title>
        <authorList>
            <person name="Kim C.S."/>
        </authorList>
    </citation>
    <scope>NUCLEOTIDE SEQUENCE [LARGE SCALE GENOMIC DNA]</scope>
    <source>
        <strain evidence="13 14">02-257</strain>
    </source>
</reference>
<evidence type="ECO:0000256" key="5">
    <source>
        <dbReference type="ARBA" id="ARBA00022679"/>
    </source>
</evidence>
<evidence type="ECO:0000313" key="13">
    <source>
        <dbReference type="EMBL" id="UTI66820.1"/>
    </source>
</evidence>
<evidence type="ECO:0000256" key="8">
    <source>
        <dbReference type="PROSITE-ProRule" id="PRU00169"/>
    </source>
</evidence>
<keyword evidence="5" id="KW-0808">Transferase</keyword>
<feature type="transmembrane region" description="Helical" evidence="9">
    <location>
        <begin position="184"/>
        <end position="204"/>
    </location>
</feature>
<dbReference type="EC" id="2.7.13.3" evidence="3"/>
<proteinExistence type="predicted"/>
<dbReference type="PROSITE" id="PS50112">
    <property type="entry name" value="PAS"/>
    <property type="match status" value="1"/>
</dbReference>
<dbReference type="CDD" id="cd00130">
    <property type="entry name" value="PAS"/>
    <property type="match status" value="1"/>
</dbReference>
<dbReference type="PROSITE" id="PS50109">
    <property type="entry name" value="HIS_KIN"/>
    <property type="match status" value="1"/>
</dbReference>
<dbReference type="Pfam" id="PF00512">
    <property type="entry name" value="HisKA"/>
    <property type="match status" value="1"/>
</dbReference>
<feature type="transmembrane region" description="Helical" evidence="9">
    <location>
        <begin position="53"/>
        <end position="71"/>
    </location>
</feature>
<dbReference type="InterPro" id="IPR003661">
    <property type="entry name" value="HisK_dim/P_dom"/>
</dbReference>
<dbReference type="InterPro" id="IPR001789">
    <property type="entry name" value="Sig_transdc_resp-reg_receiver"/>
</dbReference>
<evidence type="ECO:0000256" key="4">
    <source>
        <dbReference type="ARBA" id="ARBA00022553"/>
    </source>
</evidence>
<dbReference type="CDD" id="cd16922">
    <property type="entry name" value="HATPase_EvgS-ArcB-TorS-like"/>
    <property type="match status" value="1"/>
</dbReference>
<dbReference type="PANTHER" id="PTHR43047:SF72">
    <property type="entry name" value="OSMOSENSING HISTIDINE PROTEIN KINASE SLN1"/>
    <property type="match status" value="1"/>
</dbReference>
<keyword evidence="13" id="KW-0547">Nucleotide-binding</keyword>
<dbReference type="InterPro" id="IPR004358">
    <property type="entry name" value="Sig_transdc_His_kin-like_C"/>
</dbReference>
<keyword evidence="9" id="KW-0472">Membrane</keyword>
<keyword evidence="7" id="KW-0902">Two-component regulatory system</keyword>
<dbReference type="SUPFAM" id="SSF55874">
    <property type="entry name" value="ATPase domain of HSP90 chaperone/DNA topoisomerase II/histidine kinase"/>
    <property type="match status" value="1"/>
</dbReference>
<dbReference type="EMBL" id="CP098502">
    <property type="protein sequence ID" value="UTI66820.1"/>
    <property type="molecule type" value="Genomic_DNA"/>
</dbReference>
<keyword evidence="4 8" id="KW-0597">Phosphoprotein</keyword>
<dbReference type="SMART" id="SM00388">
    <property type="entry name" value="HisKA"/>
    <property type="match status" value="1"/>
</dbReference>
<feature type="domain" description="PAS" evidence="12">
    <location>
        <begin position="349"/>
        <end position="407"/>
    </location>
</feature>
<dbReference type="Gene3D" id="3.40.50.2300">
    <property type="match status" value="1"/>
</dbReference>
<dbReference type="InterPro" id="IPR000014">
    <property type="entry name" value="PAS"/>
</dbReference>
<evidence type="ECO:0000256" key="3">
    <source>
        <dbReference type="ARBA" id="ARBA00012438"/>
    </source>
</evidence>
<dbReference type="InterPro" id="IPR003018">
    <property type="entry name" value="GAF"/>
</dbReference>
<keyword evidence="14" id="KW-1185">Reference proteome</keyword>
<comment type="catalytic activity">
    <reaction evidence="1">
        <text>ATP + protein L-histidine = ADP + protein N-phospho-L-histidine.</text>
        <dbReference type="EC" id="2.7.13.3"/>
    </reaction>
</comment>
<feature type="transmembrane region" description="Helical" evidence="9">
    <location>
        <begin position="113"/>
        <end position="132"/>
    </location>
</feature>
<dbReference type="InterPro" id="IPR036097">
    <property type="entry name" value="HisK_dim/P_sf"/>
</dbReference>
<dbReference type="RefSeq" id="WP_254573475.1">
    <property type="nucleotide sequence ID" value="NZ_CP098502.1"/>
</dbReference>
<feature type="transmembrane region" description="Helical" evidence="9">
    <location>
        <begin position="243"/>
        <end position="262"/>
    </location>
</feature>
<dbReference type="PRINTS" id="PR00344">
    <property type="entry name" value="BCTRLSENSOR"/>
</dbReference>
<dbReference type="InterPro" id="IPR005467">
    <property type="entry name" value="His_kinase_dom"/>
</dbReference>
<evidence type="ECO:0000256" key="6">
    <source>
        <dbReference type="ARBA" id="ARBA00022777"/>
    </source>
</evidence>
<dbReference type="Gene3D" id="3.30.450.20">
    <property type="entry name" value="PAS domain"/>
    <property type="match status" value="1"/>
</dbReference>
<evidence type="ECO:0000259" key="11">
    <source>
        <dbReference type="PROSITE" id="PS50110"/>
    </source>
</evidence>
<comment type="subcellular location">
    <subcellularLocation>
        <location evidence="2">Cell membrane</location>
    </subcellularLocation>
</comment>
<dbReference type="PROSITE" id="PS50110">
    <property type="entry name" value="RESPONSE_REGULATORY"/>
    <property type="match status" value="1"/>
</dbReference>